<dbReference type="PROSITE" id="PS00885">
    <property type="entry name" value="EPSP_SYNTHASE_2"/>
    <property type="match status" value="1"/>
</dbReference>
<dbReference type="SUPFAM" id="SSF55205">
    <property type="entry name" value="EPT/RTPC-like"/>
    <property type="match status" value="1"/>
</dbReference>
<comment type="caution">
    <text evidence="7">Lacks conserved residue(s) required for the propagation of feature annotation.</text>
</comment>
<dbReference type="PROSITE" id="PS00104">
    <property type="entry name" value="EPSP_SYNTHASE_1"/>
    <property type="match status" value="1"/>
</dbReference>
<sequence length="433" mass="47179">MNVKIEGRRKIKAKVNIPPDKSISHRSIMIGALAKGITEVENFLFADDCISTIECFKKLGVEIEIKSGRVIIIGKNYNLSAPDKRLYCGNSGTTARLLLGILSTQQFEAVLDGDSSLRKRPMKRVTEPLTTMGSSFEFLENDGFLPVRVKGKSPLTPIYYTLPVSSAQVKSALIFAALKAENKSVIKESPMSRNHTELMLKSAGANIKTSFENEVYKVEVFPGNLESLKIRVPSDISSAAFFIVLALICEDSEVIVENCILNPTRTGIIDILKQMGADITIEDVQIQNGEPVGRIIAKSSNLTGVSVDKKDIPRIIDEIPILAVAAAFADGKTIIDNASELRVKESDRIKTTIEMLKSFGVECYELENGLLIVGSKNKLKPGIVNSYSDHRIAMAGAVMACATEGESTILNAECASISFPGFYETLIGHSKKV</sequence>
<feature type="binding site" evidence="7">
    <location>
        <position position="391"/>
    </location>
    <ligand>
        <name>phosphoenolpyruvate</name>
        <dbReference type="ChEBI" id="CHEBI:58702"/>
    </ligand>
</feature>
<comment type="subcellular location">
    <subcellularLocation>
        <location evidence="7">Cytoplasm</location>
    </subcellularLocation>
</comment>
<feature type="binding site" evidence="7">
    <location>
        <position position="22"/>
    </location>
    <ligand>
        <name>3-phosphoshikimate</name>
        <dbReference type="ChEBI" id="CHEBI:145989"/>
    </ligand>
</feature>
<dbReference type="CDD" id="cd01556">
    <property type="entry name" value="EPSP_synthase"/>
    <property type="match status" value="1"/>
</dbReference>
<comment type="similarity">
    <text evidence="2 7">Belongs to the EPSP synthase family.</text>
</comment>
<proteinExistence type="inferred from homology"/>
<dbReference type="PIRSF" id="PIRSF000505">
    <property type="entry name" value="EPSPS"/>
    <property type="match status" value="1"/>
</dbReference>
<feature type="binding site" evidence="7">
    <location>
        <position position="317"/>
    </location>
    <ligand>
        <name>3-phosphoshikimate</name>
        <dbReference type="ChEBI" id="CHEBI:145989"/>
    </ligand>
</feature>
<comment type="function">
    <text evidence="7">Catalyzes the transfer of the enolpyruvyl moiety of phosphoenolpyruvate (PEP) to the 5-hydroxyl of shikimate-3-phosphate (S3P) to produce enolpyruvyl shikimate-3-phosphate and inorganic phosphate.</text>
</comment>
<feature type="binding site" evidence="7">
    <location>
        <position position="26"/>
    </location>
    <ligand>
        <name>3-phosphoshikimate</name>
        <dbReference type="ChEBI" id="CHEBI:145989"/>
    </ligand>
</feature>
<dbReference type="InterPro" id="IPR013792">
    <property type="entry name" value="RNA3'P_cycl/enolpyr_Trfase_a/b"/>
</dbReference>
<evidence type="ECO:0000313" key="9">
    <source>
        <dbReference type="EMBL" id="WAM33253.1"/>
    </source>
</evidence>
<dbReference type="InterPro" id="IPR023193">
    <property type="entry name" value="EPSP_synthase_CS"/>
</dbReference>
<reference evidence="9" key="1">
    <citation type="submission" date="2022-12" db="EMBL/GenBank/DDBJ databases">
        <authorList>
            <person name="Bing R.G."/>
            <person name="Willard D.J."/>
            <person name="Manesh M.J.H."/>
            <person name="Laemthong T."/>
            <person name="Crosby J.R."/>
            <person name="Kelly R.M."/>
        </authorList>
    </citation>
    <scope>NUCLEOTIDE SEQUENCE</scope>
    <source>
        <strain evidence="9">DSM 8990</strain>
    </source>
</reference>
<evidence type="ECO:0000256" key="1">
    <source>
        <dbReference type="ARBA" id="ARBA00004811"/>
    </source>
</evidence>
<comment type="catalytic activity">
    <reaction evidence="6">
        <text>3-phosphoshikimate + phosphoenolpyruvate = 5-O-(1-carboxyvinyl)-3-phosphoshikimate + phosphate</text>
        <dbReference type="Rhea" id="RHEA:21256"/>
        <dbReference type="ChEBI" id="CHEBI:43474"/>
        <dbReference type="ChEBI" id="CHEBI:57701"/>
        <dbReference type="ChEBI" id="CHEBI:58702"/>
        <dbReference type="ChEBI" id="CHEBI:145989"/>
        <dbReference type="EC" id="2.5.1.19"/>
    </reaction>
    <physiologicalReaction direction="left-to-right" evidence="6">
        <dbReference type="Rhea" id="RHEA:21257"/>
    </physiologicalReaction>
</comment>
<dbReference type="EC" id="2.5.1.19" evidence="7"/>
<protein>
    <recommendedName>
        <fullName evidence="7">3-phosphoshikimate 1-carboxyvinyltransferase</fullName>
        <ecNumber evidence="7">2.5.1.19</ecNumber>
    </recommendedName>
    <alternativeName>
        <fullName evidence="7">5-enolpyruvylshikimate-3-phosphate synthase</fullName>
        <shortName evidence="7">EPSP synthase</shortName>
        <shortName evidence="7">EPSPS</shortName>
    </alternativeName>
</protein>
<accession>A0ABY7BLI0</accession>
<comment type="subunit">
    <text evidence="7">Monomer.</text>
</comment>
<feature type="active site" description="Proton acceptor" evidence="7">
    <location>
        <position position="317"/>
    </location>
</feature>
<keyword evidence="10" id="KW-1185">Reference proteome</keyword>
<dbReference type="Gene3D" id="3.65.10.10">
    <property type="entry name" value="Enolpyruvate transferase domain"/>
    <property type="match status" value="2"/>
</dbReference>
<evidence type="ECO:0000313" key="10">
    <source>
        <dbReference type="Proteomes" id="UP001164909"/>
    </source>
</evidence>
<keyword evidence="3 7" id="KW-0028">Amino-acid biosynthesis</keyword>
<gene>
    <name evidence="7 9" type="primary">aroA</name>
    <name evidence="9" type="ORF">OTK00_001741</name>
</gene>
<keyword evidence="5 7" id="KW-0057">Aromatic amino acid biosynthesis</keyword>
<dbReference type="RefSeq" id="WP_045169898.1">
    <property type="nucleotide sequence ID" value="NZ_CP113865.1"/>
</dbReference>
<dbReference type="InterPro" id="IPR006264">
    <property type="entry name" value="EPSP_synthase"/>
</dbReference>
<evidence type="ECO:0000259" key="8">
    <source>
        <dbReference type="Pfam" id="PF00275"/>
    </source>
</evidence>
<feature type="domain" description="Enolpyruvate transferase" evidence="8">
    <location>
        <begin position="6"/>
        <end position="426"/>
    </location>
</feature>
<name>A0ABY7BLI0_9FIRM</name>
<feature type="binding site" evidence="7">
    <location>
        <position position="120"/>
    </location>
    <ligand>
        <name>phosphoenolpyruvate</name>
        <dbReference type="ChEBI" id="CHEBI:58702"/>
    </ligand>
</feature>
<feature type="binding site" evidence="7">
    <location>
        <position position="168"/>
    </location>
    <ligand>
        <name>phosphoenolpyruvate</name>
        <dbReference type="ChEBI" id="CHEBI:58702"/>
    </ligand>
</feature>
<evidence type="ECO:0000256" key="6">
    <source>
        <dbReference type="ARBA" id="ARBA00044633"/>
    </source>
</evidence>
<dbReference type="PANTHER" id="PTHR21090:SF5">
    <property type="entry name" value="PENTAFUNCTIONAL AROM POLYPEPTIDE"/>
    <property type="match status" value="1"/>
</dbReference>
<feature type="binding site" evidence="7">
    <location>
        <position position="168"/>
    </location>
    <ligand>
        <name>3-phosphoshikimate</name>
        <dbReference type="ChEBI" id="CHEBI:145989"/>
    </ligand>
</feature>
<dbReference type="Proteomes" id="UP001164909">
    <property type="component" value="Chromosome"/>
</dbReference>
<feature type="binding site" evidence="7">
    <location>
        <position position="21"/>
    </location>
    <ligand>
        <name>phosphoenolpyruvate</name>
        <dbReference type="ChEBI" id="CHEBI:58702"/>
    </ligand>
</feature>
<dbReference type="PANTHER" id="PTHR21090">
    <property type="entry name" value="AROM/DEHYDROQUINATE SYNTHASE"/>
    <property type="match status" value="1"/>
</dbReference>
<keyword evidence="4 7" id="KW-0808">Transferase</keyword>
<feature type="binding site" evidence="7">
    <location>
        <position position="348"/>
    </location>
    <ligand>
        <name>phosphoenolpyruvate</name>
        <dbReference type="ChEBI" id="CHEBI:58702"/>
    </ligand>
</feature>
<evidence type="ECO:0000256" key="5">
    <source>
        <dbReference type="ARBA" id="ARBA00023141"/>
    </source>
</evidence>
<feature type="binding site" evidence="7">
    <location>
        <position position="344"/>
    </location>
    <ligand>
        <name>3-phosphoshikimate</name>
        <dbReference type="ChEBI" id="CHEBI:145989"/>
    </ligand>
</feature>
<feature type="binding site" evidence="7">
    <location>
        <position position="92"/>
    </location>
    <ligand>
        <name>phosphoenolpyruvate</name>
        <dbReference type="ChEBI" id="CHEBI:58702"/>
    </ligand>
</feature>
<dbReference type="GO" id="GO:0003866">
    <property type="term" value="F:3-phosphoshikimate 1-carboxyvinyltransferase activity"/>
    <property type="evidence" value="ECO:0007669"/>
    <property type="project" value="UniProtKB-EC"/>
</dbReference>
<evidence type="ECO:0000256" key="3">
    <source>
        <dbReference type="ARBA" id="ARBA00022605"/>
    </source>
</evidence>
<comment type="pathway">
    <text evidence="1 7">Metabolic intermediate biosynthesis; chorismate biosynthesis; chorismate from D-erythrose 4-phosphate and phosphoenolpyruvate: step 6/7.</text>
</comment>
<feature type="binding site" evidence="7">
    <location>
        <position position="21"/>
    </location>
    <ligand>
        <name>3-phosphoshikimate</name>
        <dbReference type="ChEBI" id="CHEBI:145989"/>
    </ligand>
</feature>
<keyword evidence="7" id="KW-0963">Cytoplasm</keyword>
<dbReference type="InterPro" id="IPR036968">
    <property type="entry name" value="Enolpyruvate_Tfrase_sf"/>
</dbReference>
<dbReference type="InterPro" id="IPR001986">
    <property type="entry name" value="Enolpyruvate_Tfrase_dom"/>
</dbReference>
<dbReference type="EMBL" id="CP113865">
    <property type="protein sequence ID" value="WAM33253.1"/>
    <property type="molecule type" value="Genomic_DNA"/>
</dbReference>
<dbReference type="HAMAP" id="MF_00210">
    <property type="entry name" value="EPSP_synth"/>
    <property type="match status" value="1"/>
</dbReference>
<evidence type="ECO:0000256" key="7">
    <source>
        <dbReference type="HAMAP-Rule" id="MF_00210"/>
    </source>
</evidence>
<organism evidence="9 10">
    <name type="scientific">Caldicellulosiruptor morganii</name>
    <dbReference type="NCBI Taxonomy" id="1387555"/>
    <lineage>
        <taxon>Bacteria</taxon>
        <taxon>Bacillati</taxon>
        <taxon>Bacillota</taxon>
        <taxon>Bacillota incertae sedis</taxon>
        <taxon>Caldicellulosiruptorales</taxon>
        <taxon>Caldicellulosiruptoraceae</taxon>
        <taxon>Caldicellulosiruptor</taxon>
    </lineage>
</organism>
<evidence type="ECO:0000256" key="4">
    <source>
        <dbReference type="ARBA" id="ARBA00022679"/>
    </source>
</evidence>
<dbReference type="NCBIfam" id="TIGR01356">
    <property type="entry name" value="aroA"/>
    <property type="match status" value="1"/>
</dbReference>
<feature type="binding site" evidence="7">
    <location>
        <position position="166"/>
    </location>
    <ligand>
        <name>3-phosphoshikimate</name>
        <dbReference type="ChEBI" id="CHEBI:145989"/>
    </ligand>
</feature>
<dbReference type="Pfam" id="PF00275">
    <property type="entry name" value="EPSP_synthase"/>
    <property type="match status" value="1"/>
</dbReference>
<evidence type="ECO:0000256" key="2">
    <source>
        <dbReference type="ARBA" id="ARBA00009948"/>
    </source>
</evidence>